<evidence type="ECO:0000313" key="2">
    <source>
        <dbReference type="Proteomes" id="UP001064048"/>
    </source>
</evidence>
<protein>
    <submittedName>
        <fullName evidence="1">Uncharacterized protein</fullName>
    </submittedName>
</protein>
<sequence>MFGSGTSPATAAARSLRSLGSRTEEEKLDCDGRLRCETFDIEKVLRHGAHLMGSEGNEYDLDEDALNAAAFCCLCLPASLQHLQAGVIAHVEDL</sequence>
<comment type="caution">
    <text evidence="1">The sequence shown here is derived from an EMBL/GenBank/DDBJ whole genome shotgun (WGS) entry which is preliminary data.</text>
</comment>
<organism evidence="1 2">
    <name type="scientific">Choristoneura fumiferana</name>
    <name type="common">Spruce budworm moth</name>
    <name type="synonym">Archips fumiferana</name>
    <dbReference type="NCBI Taxonomy" id="7141"/>
    <lineage>
        <taxon>Eukaryota</taxon>
        <taxon>Metazoa</taxon>
        <taxon>Ecdysozoa</taxon>
        <taxon>Arthropoda</taxon>
        <taxon>Hexapoda</taxon>
        <taxon>Insecta</taxon>
        <taxon>Pterygota</taxon>
        <taxon>Neoptera</taxon>
        <taxon>Endopterygota</taxon>
        <taxon>Lepidoptera</taxon>
        <taxon>Glossata</taxon>
        <taxon>Ditrysia</taxon>
        <taxon>Tortricoidea</taxon>
        <taxon>Tortricidae</taxon>
        <taxon>Tortricinae</taxon>
        <taxon>Choristoneura</taxon>
    </lineage>
</organism>
<dbReference type="Proteomes" id="UP001064048">
    <property type="component" value="Chromosome 6"/>
</dbReference>
<reference evidence="1 2" key="1">
    <citation type="journal article" date="2022" name="Genome Biol. Evol.">
        <title>The Spruce Budworm Genome: Reconstructing the Evolutionary History of Antifreeze Proteins.</title>
        <authorList>
            <person name="Beliveau C."/>
            <person name="Gagne P."/>
            <person name="Picq S."/>
            <person name="Vernygora O."/>
            <person name="Keeling C.I."/>
            <person name="Pinkney K."/>
            <person name="Doucet D."/>
            <person name="Wen F."/>
            <person name="Johnston J.S."/>
            <person name="Maaroufi H."/>
            <person name="Boyle B."/>
            <person name="Laroche J."/>
            <person name="Dewar K."/>
            <person name="Juretic N."/>
            <person name="Blackburn G."/>
            <person name="Nisole A."/>
            <person name="Brunet B."/>
            <person name="Brandao M."/>
            <person name="Lumley L."/>
            <person name="Duan J."/>
            <person name="Quan G."/>
            <person name="Lucarotti C.J."/>
            <person name="Roe A.D."/>
            <person name="Sperling F.A.H."/>
            <person name="Levesque R.C."/>
            <person name="Cusson M."/>
        </authorList>
    </citation>
    <scope>NUCLEOTIDE SEQUENCE [LARGE SCALE GENOMIC DNA]</scope>
    <source>
        <strain evidence="1">Glfc:IPQL:Cfum</strain>
    </source>
</reference>
<keyword evidence="2" id="KW-1185">Reference proteome</keyword>
<proteinExistence type="predicted"/>
<evidence type="ECO:0000313" key="1">
    <source>
        <dbReference type="EMBL" id="KAI8436268.1"/>
    </source>
</evidence>
<name>A0ACC0KIZ0_CHOFU</name>
<gene>
    <name evidence="1" type="ORF">MSG28_004315</name>
</gene>
<dbReference type="EMBL" id="CM046106">
    <property type="protein sequence ID" value="KAI8436268.1"/>
    <property type="molecule type" value="Genomic_DNA"/>
</dbReference>
<accession>A0ACC0KIZ0</accession>